<name>A0A1M5J6E7_9HYPH</name>
<organism evidence="3 4">
    <name type="scientific">Kaistia soli DSM 19436</name>
    <dbReference type="NCBI Taxonomy" id="1122133"/>
    <lineage>
        <taxon>Bacteria</taxon>
        <taxon>Pseudomonadati</taxon>
        <taxon>Pseudomonadota</taxon>
        <taxon>Alphaproteobacteria</taxon>
        <taxon>Hyphomicrobiales</taxon>
        <taxon>Kaistiaceae</taxon>
        <taxon>Kaistia</taxon>
    </lineage>
</organism>
<dbReference type="Gene3D" id="3.30.9.40">
    <property type="match status" value="1"/>
</dbReference>
<protein>
    <submittedName>
        <fullName evidence="3">2-polyprenyl-6-methoxyphenol hydroxylase</fullName>
    </submittedName>
</protein>
<evidence type="ECO:0000259" key="1">
    <source>
        <dbReference type="Pfam" id="PF03807"/>
    </source>
</evidence>
<dbReference type="Gene3D" id="3.50.50.60">
    <property type="entry name" value="FAD/NAD(P)-binding domain"/>
    <property type="match status" value="2"/>
</dbReference>
<feature type="domain" description="Styrene monooxygenase StyA putative substrate binding" evidence="2">
    <location>
        <begin position="150"/>
        <end position="265"/>
    </location>
</feature>
<keyword evidence="4" id="KW-1185">Reference proteome</keyword>
<dbReference type="InterPro" id="IPR041654">
    <property type="entry name" value="StyA_sbd"/>
</dbReference>
<dbReference type="Pfam" id="PF03807">
    <property type="entry name" value="F420_oxidored"/>
    <property type="match status" value="1"/>
</dbReference>
<dbReference type="AlphaFoldDB" id="A0A1M5J6E7"/>
<accession>A0A1M5J6E7</accession>
<feature type="domain" description="Pyrroline-5-carboxylate reductase catalytic N-terminal" evidence="1">
    <location>
        <begin position="3"/>
        <end position="38"/>
    </location>
</feature>
<dbReference type="PRINTS" id="PR00420">
    <property type="entry name" value="RNGMNOXGNASE"/>
</dbReference>
<evidence type="ECO:0000313" key="3">
    <source>
        <dbReference type="EMBL" id="SHG36167.1"/>
    </source>
</evidence>
<evidence type="ECO:0000259" key="2">
    <source>
        <dbReference type="Pfam" id="PF17885"/>
    </source>
</evidence>
<proteinExistence type="predicted"/>
<dbReference type="OrthoDB" id="8801399at2"/>
<reference evidence="3 4" key="1">
    <citation type="submission" date="2016-11" db="EMBL/GenBank/DDBJ databases">
        <authorList>
            <person name="Jaros S."/>
            <person name="Januszkiewicz K."/>
            <person name="Wedrychowicz H."/>
        </authorList>
    </citation>
    <scope>NUCLEOTIDE SEQUENCE [LARGE SCALE GENOMIC DNA]</scope>
    <source>
        <strain evidence="3 4">DSM 19436</strain>
    </source>
</reference>
<dbReference type="Proteomes" id="UP000184485">
    <property type="component" value="Unassembled WGS sequence"/>
</dbReference>
<dbReference type="Pfam" id="PF17885">
    <property type="entry name" value="Smoa_sbd"/>
    <property type="match status" value="1"/>
</dbReference>
<dbReference type="EMBL" id="FQUP01000004">
    <property type="protein sequence ID" value="SHG36167.1"/>
    <property type="molecule type" value="Genomic_DNA"/>
</dbReference>
<dbReference type="InterPro" id="IPR028939">
    <property type="entry name" value="P5C_Rdtase_cat_N"/>
</dbReference>
<dbReference type="RefSeq" id="WP_073056604.1">
    <property type="nucleotide sequence ID" value="NZ_FQUP01000004.1"/>
</dbReference>
<dbReference type="SUPFAM" id="SSF51905">
    <property type="entry name" value="FAD/NAD(P)-binding domain"/>
    <property type="match status" value="1"/>
</dbReference>
<dbReference type="STRING" id="1122133.SAMN02745157_4118"/>
<dbReference type="InterPro" id="IPR036188">
    <property type="entry name" value="FAD/NAD-bd_sf"/>
</dbReference>
<evidence type="ECO:0000313" key="4">
    <source>
        <dbReference type="Proteomes" id="UP000184485"/>
    </source>
</evidence>
<sequence>MTKIAIIGAGQAGCILAYALVKSGYQVTLYSDRTPEQWLNHSAPTGSACLYAEVIDIERELGMDFWSHDIFPAEGVLLESARHASDPDATVLKGRLEYGRKGGAIDQRMRIHRWLEDFEALGGTLVIEGVSPERADKIALANDLTVLAAGKADLGRLIPRDAHRSVYDRPQRNLAMTIVRSKSGQHVKDWFSDRIPYSSTKFDFFADSGEYFAVPYNHKTAGPTYAYLFEAKEGSRLDRFAGARSGEEVTQHARDIIREFAPWEHHMVDDMEYVSEDPHGWLVGRFAPMVRRPFGRLPSGGLIMPVGDTAITFDPICGQGGNFASRSAKYLADEIVRHGDQPFDELWMTEVNLGMWEKYGRGSCELTRLFLEPPSPATQIVLDVARNDPRAADAYYYGFPRPGSIISALTDINVARSFAGQFDIQQTG</sequence>
<gene>
    <name evidence="3" type="ORF">SAMN02745157_4118</name>
</gene>